<feature type="region of interest" description="Disordered" evidence="1">
    <location>
        <begin position="149"/>
        <end position="177"/>
    </location>
</feature>
<dbReference type="EMBL" id="OU912926">
    <property type="protein sequence ID" value="CAG9931899.1"/>
    <property type="molecule type" value="Genomic_DNA"/>
</dbReference>
<reference evidence="4 5" key="1">
    <citation type="submission" date="2021-10" db="EMBL/GenBank/DDBJ databases">
        <authorList>
            <person name="Koch H."/>
        </authorList>
    </citation>
    <scope>NUCLEOTIDE SEQUENCE [LARGE SCALE GENOMIC DNA]</scope>
    <source>
        <strain evidence="4">6680</strain>
    </source>
</reference>
<dbReference type="Pfam" id="PF13511">
    <property type="entry name" value="DUF4124"/>
    <property type="match status" value="1"/>
</dbReference>
<dbReference type="CDD" id="cd02976">
    <property type="entry name" value="NrdH"/>
    <property type="match status" value="1"/>
</dbReference>
<accession>A0ABN8AGM3</accession>
<keyword evidence="2" id="KW-0732">Signal</keyword>
<sequence length="177" mass="19270">MKMHFVLAGLIALICGSAQADGLYRWVDKSGKVHYGDAPAADAAKIEQKKFGAAPTVDANDLPYATRRAKQNFPVTLYVAENCSDLCKQARLFLNKRGIPFTENILRTKEEFDAFNKLSGSDGVPTLAVGKTWFKGFQAEQWGGGLDTAGYAQTPSPQLQPPAQPITTKPAKTEIQH</sequence>
<dbReference type="InterPro" id="IPR036249">
    <property type="entry name" value="Thioredoxin-like_sf"/>
</dbReference>
<protein>
    <submittedName>
        <fullName evidence="4">Glutaredoxin domain-containing protein</fullName>
    </submittedName>
</protein>
<evidence type="ECO:0000313" key="5">
    <source>
        <dbReference type="Proteomes" id="UP000839052"/>
    </source>
</evidence>
<evidence type="ECO:0000256" key="2">
    <source>
        <dbReference type="SAM" id="SignalP"/>
    </source>
</evidence>
<gene>
    <name evidence="4" type="ORF">NTG6680_0646</name>
</gene>
<feature type="signal peptide" evidence="2">
    <location>
        <begin position="1"/>
        <end position="20"/>
    </location>
</feature>
<dbReference type="InterPro" id="IPR025392">
    <property type="entry name" value="DUF4124"/>
</dbReference>
<name>A0ABN8AGM3_9PROT</name>
<evidence type="ECO:0000256" key="1">
    <source>
        <dbReference type="SAM" id="MobiDB-lite"/>
    </source>
</evidence>
<dbReference type="Proteomes" id="UP000839052">
    <property type="component" value="Chromosome"/>
</dbReference>
<dbReference type="SUPFAM" id="SSF52833">
    <property type="entry name" value="Thioredoxin-like"/>
    <property type="match status" value="1"/>
</dbReference>
<proteinExistence type="predicted"/>
<keyword evidence="5" id="KW-1185">Reference proteome</keyword>
<evidence type="ECO:0000259" key="3">
    <source>
        <dbReference type="Pfam" id="PF13511"/>
    </source>
</evidence>
<dbReference type="RefSeq" id="WP_239795934.1">
    <property type="nucleotide sequence ID" value="NZ_OU912926.1"/>
</dbReference>
<organism evidence="4 5">
    <name type="scientific">Candidatus Nitrotoga arctica</name>
    <dbReference type="NCBI Taxonomy" id="453162"/>
    <lineage>
        <taxon>Bacteria</taxon>
        <taxon>Pseudomonadati</taxon>
        <taxon>Pseudomonadota</taxon>
        <taxon>Betaproteobacteria</taxon>
        <taxon>Nitrosomonadales</taxon>
        <taxon>Gallionellaceae</taxon>
        <taxon>Candidatus Nitrotoga</taxon>
    </lineage>
</organism>
<evidence type="ECO:0000313" key="4">
    <source>
        <dbReference type="EMBL" id="CAG9931899.1"/>
    </source>
</evidence>
<feature type="chain" id="PRO_5045076006" evidence="2">
    <location>
        <begin position="21"/>
        <end position="177"/>
    </location>
</feature>
<dbReference type="Gene3D" id="3.40.30.10">
    <property type="entry name" value="Glutaredoxin"/>
    <property type="match status" value="1"/>
</dbReference>
<feature type="domain" description="DUF4124" evidence="3">
    <location>
        <begin position="12"/>
        <end position="56"/>
    </location>
</feature>